<keyword evidence="2" id="KW-1185">Reference proteome</keyword>
<protein>
    <submittedName>
        <fullName evidence="1">Uncharacterized protein</fullName>
    </submittedName>
</protein>
<reference evidence="1 2" key="1">
    <citation type="journal article" date="2009" name="Appl. Environ. Microbiol.">
        <title>Three genomes from the phylum Acidobacteria provide insight into the lifestyles of these microorganisms in soils.</title>
        <authorList>
            <person name="Ward N.L."/>
            <person name="Challacombe J.F."/>
            <person name="Janssen P.H."/>
            <person name="Henrissat B."/>
            <person name="Coutinho P.M."/>
            <person name="Wu M."/>
            <person name="Xie G."/>
            <person name="Haft D.H."/>
            <person name="Sait M."/>
            <person name="Badger J."/>
            <person name="Barabote R.D."/>
            <person name="Bradley B."/>
            <person name="Brettin T.S."/>
            <person name="Brinkac L.M."/>
            <person name="Bruce D."/>
            <person name="Creasy T."/>
            <person name="Daugherty S.C."/>
            <person name="Davidsen T.M."/>
            <person name="DeBoy R.T."/>
            <person name="Detter J.C."/>
            <person name="Dodson R.J."/>
            <person name="Durkin A.S."/>
            <person name="Ganapathy A."/>
            <person name="Gwinn-Giglio M."/>
            <person name="Han C.S."/>
            <person name="Khouri H."/>
            <person name="Kiss H."/>
            <person name="Kothari S.P."/>
            <person name="Madupu R."/>
            <person name="Nelson K.E."/>
            <person name="Nelson W.C."/>
            <person name="Paulsen I."/>
            <person name="Penn K."/>
            <person name="Ren Q."/>
            <person name="Rosovitz M.J."/>
            <person name="Selengut J.D."/>
            <person name="Shrivastava S."/>
            <person name="Sullivan S.A."/>
            <person name="Tapia R."/>
            <person name="Thompson L.S."/>
            <person name="Watkins K.L."/>
            <person name="Yang Q."/>
            <person name="Yu C."/>
            <person name="Zafar N."/>
            <person name="Zhou L."/>
            <person name="Kuske C.R."/>
        </authorList>
    </citation>
    <scope>NUCLEOTIDE SEQUENCE [LARGE SCALE GENOMIC DNA]</scope>
    <source>
        <strain evidence="1 2">Ellin345</strain>
    </source>
</reference>
<dbReference type="STRING" id="204669.Acid345_3773"/>
<dbReference type="Proteomes" id="UP000002432">
    <property type="component" value="Chromosome"/>
</dbReference>
<dbReference type="KEGG" id="aba:Acid345_3773"/>
<organism evidence="1 2">
    <name type="scientific">Koribacter versatilis (strain Ellin345)</name>
    <dbReference type="NCBI Taxonomy" id="204669"/>
    <lineage>
        <taxon>Bacteria</taxon>
        <taxon>Pseudomonadati</taxon>
        <taxon>Acidobacteriota</taxon>
        <taxon>Terriglobia</taxon>
        <taxon>Terriglobales</taxon>
        <taxon>Candidatus Korobacteraceae</taxon>
        <taxon>Candidatus Korobacter</taxon>
    </lineage>
</organism>
<dbReference type="EnsemblBacteria" id="ABF42773">
    <property type="protein sequence ID" value="ABF42773"/>
    <property type="gene ID" value="Acid345_3773"/>
</dbReference>
<evidence type="ECO:0000313" key="2">
    <source>
        <dbReference type="Proteomes" id="UP000002432"/>
    </source>
</evidence>
<gene>
    <name evidence="1" type="ordered locus">Acid345_3773</name>
</gene>
<evidence type="ECO:0000313" key="1">
    <source>
        <dbReference type="EMBL" id="ABF42773.1"/>
    </source>
</evidence>
<dbReference type="EMBL" id="CP000360">
    <property type="protein sequence ID" value="ABF42773.1"/>
    <property type="molecule type" value="Genomic_DNA"/>
</dbReference>
<accession>Q1IK27</accession>
<name>Q1IK27_KORVE</name>
<sequence length="86" mass="9245">MPTSPLPVALLMPGYFPLVGHACVYDYITVRCPSCKATYILALPRIPKFSGTVHSKVDFLRSAWGACGDHPSEITVEDRAAAHAAS</sequence>
<dbReference type="RefSeq" id="WP_011524572.1">
    <property type="nucleotide sequence ID" value="NC_008009.1"/>
</dbReference>
<dbReference type="HOGENOM" id="CLU_2493850_0_0_0"/>
<proteinExistence type="predicted"/>
<dbReference type="AlphaFoldDB" id="Q1IK27"/>